<dbReference type="PANTHER" id="PTHR30487:SF0">
    <property type="entry name" value="PREPILIN LEADER PEPTIDASE_N-METHYLTRANSFERASE-RELATED"/>
    <property type="match status" value="1"/>
</dbReference>
<feature type="transmembrane region" description="Helical" evidence="2">
    <location>
        <begin position="174"/>
        <end position="194"/>
    </location>
</feature>
<comment type="similarity">
    <text evidence="1">Belongs to the peptidase A24 family.</text>
</comment>
<dbReference type="GO" id="GO:0004190">
    <property type="term" value="F:aspartic-type endopeptidase activity"/>
    <property type="evidence" value="ECO:0007669"/>
    <property type="project" value="InterPro"/>
</dbReference>
<dbReference type="Pfam" id="PF01478">
    <property type="entry name" value="Peptidase_A24"/>
    <property type="match status" value="1"/>
</dbReference>
<dbReference type="EMBL" id="BOMW01000020">
    <property type="protein sequence ID" value="GIF04639.1"/>
    <property type="molecule type" value="Genomic_DNA"/>
</dbReference>
<comment type="caution">
    <text evidence="4">The sequence shown here is derived from an EMBL/GenBank/DDBJ whole genome shotgun (WGS) entry which is preliminary data.</text>
</comment>
<keyword evidence="2" id="KW-1133">Transmembrane helix</keyword>
<feature type="transmembrane region" description="Helical" evidence="2">
    <location>
        <begin position="100"/>
        <end position="119"/>
    </location>
</feature>
<keyword evidence="2" id="KW-0812">Transmembrane</keyword>
<keyword evidence="5" id="KW-1185">Reference proteome</keyword>
<dbReference type="RefSeq" id="WP_203678552.1">
    <property type="nucleotide sequence ID" value="NZ_BOMW01000020.1"/>
</dbReference>
<feature type="domain" description="Prepilin type IV endopeptidase peptidase" evidence="3">
    <location>
        <begin position="78"/>
        <end position="190"/>
    </location>
</feature>
<evidence type="ECO:0000256" key="1">
    <source>
        <dbReference type="ARBA" id="ARBA00005801"/>
    </source>
</evidence>
<keyword evidence="2" id="KW-0472">Membrane</keyword>
<sequence length="221" mass="22575">MEVSTVLAAGLAAGAAGVPAAALAYAASPEGPIRLSRRWWRGEPATFSAVALVAALTAATAGFVCAAVPLSPVLPAYWLFAVVAVVLLIIDLRQRRLPHVLTSVLWFAFITGFAAESLAGGEPRRFVEAVIAGAVVTMLALVTAIGFPGQLGLGDVNLAGAVAMSLGWFGPSTAVRGLVTAVIIQALVGIVSIWSTGNRQIAVPFGPALLIGWLLAIGLNI</sequence>
<evidence type="ECO:0000313" key="4">
    <source>
        <dbReference type="EMBL" id="GIF04639.1"/>
    </source>
</evidence>
<dbReference type="InterPro" id="IPR000045">
    <property type="entry name" value="Prepilin_IV_endopep_pep"/>
</dbReference>
<protein>
    <recommendedName>
        <fullName evidence="3">Prepilin type IV endopeptidase peptidase domain-containing protein</fullName>
    </recommendedName>
</protein>
<dbReference type="AlphaFoldDB" id="A0A919N574"/>
<organism evidence="4 5">
    <name type="scientific">Actinoplanes siamensis</name>
    <dbReference type="NCBI Taxonomy" id="1223317"/>
    <lineage>
        <taxon>Bacteria</taxon>
        <taxon>Bacillati</taxon>
        <taxon>Actinomycetota</taxon>
        <taxon>Actinomycetes</taxon>
        <taxon>Micromonosporales</taxon>
        <taxon>Micromonosporaceae</taxon>
        <taxon>Actinoplanes</taxon>
    </lineage>
</organism>
<evidence type="ECO:0000313" key="5">
    <source>
        <dbReference type="Proteomes" id="UP000629619"/>
    </source>
</evidence>
<proteinExistence type="inferred from homology"/>
<feature type="transmembrane region" description="Helical" evidence="2">
    <location>
        <begin position="77"/>
        <end position="94"/>
    </location>
</feature>
<evidence type="ECO:0000259" key="3">
    <source>
        <dbReference type="Pfam" id="PF01478"/>
    </source>
</evidence>
<dbReference type="PANTHER" id="PTHR30487">
    <property type="entry name" value="TYPE 4 PREPILIN-LIKE PROTEINS LEADER PEPTIDE-PROCESSING ENZYME"/>
    <property type="match status" value="1"/>
</dbReference>
<gene>
    <name evidence="4" type="ORF">Asi03nite_21770</name>
</gene>
<feature type="transmembrane region" description="Helical" evidence="2">
    <location>
        <begin position="50"/>
        <end position="70"/>
    </location>
</feature>
<dbReference type="Proteomes" id="UP000629619">
    <property type="component" value="Unassembled WGS sequence"/>
</dbReference>
<accession>A0A919N574</accession>
<dbReference type="Gene3D" id="1.20.120.1220">
    <property type="match status" value="1"/>
</dbReference>
<dbReference type="InterPro" id="IPR050882">
    <property type="entry name" value="Prepilin_peptidase/N-MTase"/>
</dbReference>
<dbReference type="GO" id="GO:0006465">
    <property type="term" value="P:signal peptide processing"/>
    <property type="evidence" value="ECO:0007669"/>
    <property type="project" value="TreeGrafter"/>
</dbReference>
<name>A0A919N574_9ACTN</name>
<feature type="transmembrane region" description="Helical" evidence="2">
    <location>
        <begin position="126"/>
        <end position="147"/>
    </location>
</feature>
<feature type="transmembrane region" description="Helical" evidence="2">
    <location>
        <begin position="201"/>
        <end position="219"/>
    </location>
</feature>
<dbReference type="GO" id="GO:0005886">
    <property type="term" value="C:plasma membrane"/>
    <property type="evidence" value="ECO:0007669"/>
    <property type="project" value="TreeGrafter"/>
</dbReference>
<reference evidence="4" key="1">
    <citation type="submission" date="2021-01" db="EMBL/GenBank/DDBJ databases">
        <title>Whole genome shotgun sequence of Actinoplanes siamensis NBRC 109076.</title>
        <authorList>
            <person name="Komaki H."/>
            <person name="Tamura T."/>
        </authorList>
    </citation>
    <scope>NUCLEOTIDE SEQUENCE</scope>
    <source>
        <strain evidence="4">NBRC 109076</strain>
    </source>
</reference>
<evidence type="ECO:0000256" key="2">
    <source>
        <dbReference type="SAM" id="Phobius"/>
    </source>
</evidence>